<dbReference type="EMBL" id="JAJCIS010000014">
    <property type="protein sequence ID" value="MCB7388722.1"/>
    <property type="molecule type" value="Genomic_DNA"/>
</dbReference>
<evidence type="ECO:0000313" key="2">
    <source>
        <dbReference type="Proteomes" id="UP001299546"/>
    </source>
</evidence>
<evidence type="ECO:0000313" key="1">
    <source>
        <dbReference type="EMBL" id="MCB7388722.1"/>
    </source>
</evidence>
<proteinExistence type="predicted"/>
<dbReference type="Proteomes" id="UP001299546">
    <property type="component" value="Unassembled WGS sequence"/>
</dbReference>
<reference evidence="1 2" key="1">
    <citation type="submission" date="2021-10" db="EMBL/GenBank/DDBJ databases">
        <title>Collection of gut derived symbiotic bacterial strains cultured from healthy donors.</title>
        <authorList>
            <person name="Lin H."/>
            <person name="Littmann E."/>
            <person name="Kohout C."/>
            <person name="Pamer E.G."/>
        </authorList>
    </citation>
    <scope>NUCLEOTIDE SEQUENCE [LARGE SCALE GENOMIC DNA]</scope>
    <source>
        <strain evidence="1 2">DFI.1.165</strain>
    </source>
</reference>
<gene>
    <name evidence="1" type="ORF">LIZ65_15645</name>
</gene>
<organism evidence="1 2">
    <name type="scientific">Bariatricus massiliensis</name>
    <dbReference type="NCBI Taxonomy" id="1745713"/>
    <lineage>
        <taxon>Bacteria</taxon>
        <taxon>Bacillati</taxon>
        <taxon>Bacillota</taxon>
        <taxon>Clostridia</taxon>
        <taxon>Lachnospirales</taxon>
        <taxon>Lachnospiraceae</taxon>
        <taxon>Bariatricus</taxon>
    </lineage>
</organism>
<name>A0ABS8DK23_9FIRM</name>
<sequence>MSVSGEKLFGVFNAGWANQAGQHLIDVMKSHGVKCRWGIKIQIMIRK</sequence>
<keyword evidence="2" id="KW-1185">Reference proteome</keyword>
<protein>
    <submittedName>
        <fullName evidence="1">Uncharacterized protein</fullName>
    </submittedName>
</protein>
<comment type="caution">
    <text evidence="1">The sequence shown here is derived from an EMBL/GenBank/DDBJ whole genome shotgun (WGS) entry which is preliminary data.</text>
</comment>
<accession>A0ABS8DK23</accession>
<dbReference type="RefSeq" id="WP_154670209.1">
    <property type="nucleotide sequence ID" value="NZ_JAJCIQ010000014.1"/>
</dbReference>